<evidence type="ECO:0000313" key="7">
    <source>
        <dbReference type="EMBL" id="AXG10428.1"/>
    </source>
</evidence>
<proteinExistence type="inferred from homology"/>
<evidence type="ECO:0000256" key="3">
    <source>
        <dbReference type="ARBA" id="ARBA00022741"/>
    </source>
</evidence>
<dbReference type="KEGG" id="haq:DU484_11555"/>
<dbReference type="GO" id="GO:0005524">
    <property type="term" value="F:ATP binding"/>
    <property type="evidence" value="ECO:0007669"/>
    <property type="project" value="UniProtKB-KW"/>
</dbReference>
<dbReference type="GO" id="GO:0055085">
    <property type="term" value="P:transmembrane transport"/>
    <property type="evidence" value="ECO:0007669"/>
    <property type="project" value="UniProtKB-ARBA"/>
</dbReference>
<dbReference type="EMBL" id="CP031148">
    <property type="protein sequence ID" value="AXG10428.1"/>
    <property type="molecule type" value="Genomic_DNA"/>
</dbReference>
<dbReference type="PROSITE" id="PS50893">
    <property type="entry name" value="ABC_TRANSPORTER_2"/>
    <property type="match status" value="1"/>
</dbReference>
<feature type="domain" description="ABC transporter" evidence="6">
    <location>
        <begin position="6"/>
        <end position="256"/>
    </location>
</feature>
<evidence type="ECO:0000256" key="2">
    <source>
        <dbReference type="ARBA" id="ARBA00022448"/>
    </source>
</evidence>
<keyword evidence="2" id="KW-0813">Transport</keyword>
<dbReference type="InterPro" id="IPR017871">
    <property type="entry name" value="ABC_transporter-like_CS"/>
</dbReference>
<organism evidence="7 8">
    <name type="scientific">Haloplanus rubicundus</name>
    <dbReference type="NCBI Taxonomy" id="1547898"/>
    <lineage>
        <taxon>Archaea</taxon>
        <taxon>Methanobacteriati</taxon>
        <taxon>Methanobacteriota</taxon>
        <taxon>Stenosarchaea group</taxon>
        <taxon>Halobacteria</taxon>
        <taxon>Halobacteriales</taxon>
        <taxon>Haloferacaceae</taxon>
        <taxon>Haloplanus</taxon>
    </lineage>
</organism>
<dbReference type="SMART" id="SM00382">
    <property type="entry name" value="AAA"/>
    <property type="match status" value="1"/>
</dbReference>
<dbReference type="InterPro" id="IPR003593">
    <property type="entry name" value="AAA+_ATPase"/>
</dbReference>
<evidence type="ECO:0000256" key="5">
    <source>
        <dbReference type="SAM" id="MobiDB-lite"/>
    </source>
</evidence>
<dbReference type="InterPro" id="IPR003439">
    <property type="entry name" value="ABC_transporter-like_ATP-bd"/>
</dbReference>
<dbReference type="Pfam" id="PF08352">
    <property type="entry name" value="oligo_HPY"/>
    <property type="match status" value="1"/>
</dbReference>
<dbReference type="PANTHER" id="PTHR43776:SF7">
    <property type="entry name" value="D,D-DIPEPTIDE TRANSPORT ATP-BINDING PROTEIN DDPF-RELATED"/>
    <property type="match status" value="1"/>
</dbReference>
<dbReference type="PROSITE" id="PS00211">
    <property type="entry name" value="ABC_TRANSPORTER_1"/>
    <property type="match status" value="1"/>
</dbReference>
<gene>
    <name evidence="7" type="ORF">DU484_11555</name>
</gene>
<dbReference type="FunFam" id="3.40.50.300:FF:000016">
    <property type="entry name" value="Oligopeptide ABC transporter ATP-binding component"/>
    <property type="match status" value="1"/>
</dbReference>
<dbReference type="AlphaFoldDB" id="A0A345EE06"/>
<dbReference type="CDD" id="cd03257">
    <property type="entry name" value="ABC_NikE_OppD_transporters"/>
    <property type="match status" value="1"/>
</dbReference>
<dbReference type="GO" id="GO:0016887">
    <property type="term" value="F:ATP hydrolysis activity"/>
    <property type="evidence" value="ECO:0007669"/>
    <property type="project" value="InterPro"/>
</dbReference>
<evidence type="ECO:0000313" key="8">
    <source>
        <dbReference type="Proteomes" id="UP000252985"/>
    </source>
</evidence>
<dbReference type="PANTHER" id="PTHR43776">
    <property type="entry name" value="TRANSPORT ATP-BINDING PROTEIN"/>
    <property type="match status" value="1"/>
</dbReference>
<dbReference type="Proteomes" id="UP000252985">
    <property type="component" value="Chromosome"/>
</dbReference>
<reference evidence="7 8" key="1">
    <citation type="submission" date="2018-07" db="EMBL/GenBank/DDBJ databases">
        <title>Genome sequences of Haloplanus sp. CBA1112.</title>
        <authorList>
            <person name="Kim Y.B."/>
            <person name="Roh S.W."/>
        </authorList>
    </citation>
    <scope>NUCLEOTIDE SEQUENCE [LARGE SCALE GENOMIC DNA]</scope>
    <source>
        <strain evidence="7 8">CBA1112</strain>
    </source>
</reference>
<dbReference type="GO" id="GO:0015833">
    <property type="term" value="P:peptide transport"/>
    <property type="evidence" value="ECO:0007669"/>
    <property type="project" value="InterPro"/>
</dbReference>
<keyword evidence="4 7" id="KW-0067">ATP-binding</keyword>
<accession>A0A345EE06</accession>
<evidence type="ECO:0000259" key="6">
    <source>
        <dbReference type="PROSITE" id="PS50893"/>
    </source>
</evidence>
<feature type="region of interest" description="Disordered" evidence="5">
    <location>
        <begin position="255"/>
        <end position="287"/>
    </location>
</feature>
<dbReference type="InterPro" id="IPR050319">
    <property type="entry name" value="ABC_transp_ATP-bind"/>
</dbReference>
<dbReference type="InterPro" id="IPR013563">
    <property type="entry name" value="Oligopep_ABC_C"/>
</dbReference>
<dbReference type="Gene3D" id="3.40.50.300">
    <property type="entry name" value="P-loop containing nucleotide triphosphate hydrolases"/>
    <property type="match status" value="1"/>
</dbReference>
<sequence>MTRPLLDVEGLVKHYPVTEGVLRNEVGRVRAVDGVSFTVDRGETLGLVGESGCGKSTAATTALRLEEPTDGHVVFDGEDVTEYGEKALKRFRRRAQMVFQDPTSSFDPRMSIGESVAEPLRVHGMRDRERRRRIVGDLLERVGLDAADMDRYPHEFSGGQKQRVGLARALVINPDLIVADEPVSALDVSVQADILDLIEELQAEFGLAIVVISHDMGVVREVCDRVAVMYLGEIVETAPTEQLFEDPQHPYTRALLGSTPIADPRRRGQGTKLTGDVPSPSDPPPGCRFHTRCPEVIPDEEYDLDATTWRAVLNLRLRTAADGIDVEAVRTYAAADDDPESADPEAVRAAIREEFDLPPTLPDARAEETLSGALDRIVAGDVDGAADRLAEAFPTVCRRERPGLVPAGTDLSADEWDAIKGFRVWVATLVDADESTVADRLDARCADDRDRDGVDRLAVRSAFRLPEPLSDSDAERSVGAAIDALLAGRAGAAADELYETFGPLRESACHLNRG</sequence>
<keyword evidence="3" id="KW-0547">Nucleotide-binding</keyword>
<name>A0A345EE06_9EURY</name>
<evidence type="ECO:0000256" key="1">
    <source>
        <dbReference type="ARBA" id="ARBA00005417"/>
    </source>
</evidence>
<dbReference type="SUPFAM" id="SSF52540">
    <property type="entry name" value="P-loop containing nucleoside triphosphate hydrolases"/>
    <property type="match status" value="1"/>
</dbReference>
<dbReference type="NCBIfam" id="TIGR01727">
    <property type="entry name" value="oligo_HPY"/>
    <property type="match status" value="1"/>
</dbReference>
<protein>
    <submittedName>
        <fullName evidence="7">ATP-binding cassette domain-containing protein</fullName>
    </submittedName>
</protein>
<dbReference type="Pfam" id="PF00005">
    <property type="entry name" value="ABC_tran"/>
    <property type="match status" value="1"/>
</dbReference>
<dbReference type="InterPro" id="IPR027417">
    <property type="entry name" value="P-loop_NTPase"/>
</dbReference>
<evidence type="ECO:0000256" key="4">
    <source>
        <dbReference type="ARBA" id="ARBA00022840"/>
    </source>
</evidence>
<comment type="similarity">
    <text evidence="1">Belongs to the ABC transporter superfamily.</text>
</comment>